<protein>
    <recommendedName>
        <fullName evidence="8">Metalloprotease</fullName>
    </recommendedName>
</protein>
<dbReference type="Proteomes" id="UP001500363">
    <property type="component" value="Unassembled WGS sequence"/>
</dbReference>
<dbReference type="RefSeq" id="WP_344175297.1">
    <property type="nucleotide sequence ID" value="NZ_BAAANC010000002.1"/>
</dbReference>
<keyword evidence="4" id="KW-0472">Membrane</keyword>
<sequence length="505" mass="52414">MTDLDPPTPAAETPDAGTPGTGSTGAGRQDETTELATSASAMAAGATTSARAAAVTAEAVGSSGPMDARSAGQGSSGSESDGSSAAGVTGAPAPGHFLPAGKGESGASTEAGRRPVRRGQPMELGKAKPLSSGEPIQRKGAPLPTEPGQSGYGAPPPAPLAGAPSTPLTGTRQRGGARPVGWNTPSARQAPQFTDPPLPPRRSLPKPVLVSAAVAGLVALVGAAVLGYRAMDTFDTVANPLANPSVKQTEAPLTLPQPTVTVTATPVPDAVRVKQNGLYRAGKVAAGNCQEPKLKPSTEVAVLRYYQALLPCLNRAWAPIVRKAGYEFRPPKLVLWATGQGACPGEPDDVAYYCSDGETITMRGDLDAKLFRQNPTFGRVDMMDTLAHEYGHHVQQLTNILISSHSREGWATTPAAKLEENRRLELQATCLGAVFLGANKTALGLSGERLTMWEYHTQHSGDEYNPKKIRDHGSRKSQWVWGGPAFKSANPASCNTFVAPAAKVS</sequence>
<proteinExistence type="predicted"/>
<gene>
    <name evidence="6" type="ORF">GCM10009741_35770</name>
</gene>
<dbReference type="EMBL" id="BAAANC010000002">
    <property type="protein sequence ID" value="GAA1530657.1"/>
    <property type="molecule type" value="Genomic_DNA"/>
</dbReference>
<comment type="caution">
    <text evidence="6">The sequence shown here is derived from an EMBL/GenBank/DDBJ whole genome shotgun (WGS) entry which is preliminary data.</text>
</comment>
<comment type="subcellular location">
    <subcellularLocation>
        <location evidence="1">Membrane</location>
        <topology evidence="1">Single-pass membrane protein</topology>
    </subcellularLocation>
</comment>
<dbReference type="PANTHER" id="PTHR30168:SF0">
    <property type="entry name" value="INNER MEMBRANE PROTEIN"/>
    <property type="match status" value="1"/>
</dbReference>
<evidence type="ECO:0000256" key="1">
    <source>
        <dbReference type="ARBA" id="ARBA00004167"/>
    </source>
</evidence>
<evidence type="ECO:0000256" key="4">
    <source>
        <dbReference type="ARBA" id="ARBA00023136"/>
    </source>
</evidence>
<feature type="compositionally biased region" description="Low complexity" evidence="5">
    <location>
        <begin position="34"/>
        <end position="87"/>
    </location>
</feature>
<dbReference type="InterPro" id="IPR007343">
    <property type="entry name" value="Uncharacterised_pept_Zn_put"/>
</dbReference>
<evidence type="ECO:0008006" key="8">
    <source>
        <dbReference type="Google" id="ProtNLM"/>
    </source>
</evidence>
<organism evidence="6 7">
    <name type="scientific">Kribbella lupini</name>
    <dbReference type="NCBI Taxonomy" id="291602"/>
    <lineage>
        <taxon>Bacteria</taxon>
        <taxon>Bacillati</taxon>
        <taxon>Actinomycetota</taxon>
        <taxon>Actinomycetes</taxon>
        <taxon>Propionibacteriales</taxon>
        <taxon>Kribbellaceae</taxon>
        <taxon>Kribbella</taxon>
    </lineage>
</organism>
<keyword evidence="3" id="KW-1133">Transmembrane helix</keyword>
<evidence type="ECO:0000256" key="5">
    <source>
        <dbReference type="SAM" id="MobiDB-lite"/>
    </source>
</evidence>
<feature type="compositionally biased region" description="Low complexity" evidence="5">
    <location>
        <begin position="1"/>
        <end position="18"/>
    </location>
</feature>
<feature type="compositionally biased region" description="Polar residues" evidence="5">
    <location>
        <begin position="183"/>
        <end position="192"/>
    </location>
</feature>
<evidence type="ECO:0000256" key="2">
    <source>
        <dbReference type="ARBA" id="ARBA00022692"/>
    </source>
</evidence>
<feature type="region of interest" description="Disordered" evidence="5">
    <location>
        <begin position="1"/>
        <end position="200"/>
    </location>
</feature>
<keyword evidence="7" id="KW-1185">Reference proteome</keyword>
<accession>A0ABN2AZJ5</accession>
<dbReference type="PANTHER" id="PTHR30168">
    <property type="entry name" value="PUTATIVE MEMBRANE PROTEIN YPFJ"/>
    <property type="match status" value="1"/>
</dbReference>
<keyword evidence="2" id="KW-0812">Transmembrane</keyword>
<feature type="compositionally biased region" description="Low complexity" evidence="5">
    <location>
        <begin position="160"/>
        <end position="169"/>
    </location>
</feature>
<name>A0ABN2AZJ5_9ACTN</name>
<reference evidence="6 7" key="1">
    <citation type="journal article" date="2019" name="Int. J. Syst. Evol. Microbiol.">
        <title>The Global Catalogue of Microorganisms (GCM) 10K type strain sequencing project: providing services to taxonomists for standard genome sequencing and annotation.</title>
        <authorList>
            <consortium name="The Broad Institute Genomics Platform"/>
            <consortium name="The Broad Institute Genome Sequencing Center for Infectious Disease"/>
            <person name="Wu L."/>
            <person name="Ma J."/>
        </authorList>
    </citation>
    <scope>NUCLEOTIDE SEQUENCE [LARGE SCALE GENOMIC DNA]</scope>
    <source>
        <strain evidence="6 7">JCM 14303</strain>
    </source>
</reference>
<evidence type="ECO:0000256" key="3">
    <source>
        <dbReference type="ARBA" id="ARBA00022989"/>
    </source>
</evidence>
<dbReference type="Pfam" id="PF04228">
    <property type="entry name" value="Zn_peptidase"/>
    <property type="match status" value="1"/>
</dbReference>
<evidence type="ECO:0000313" key="6">
    <source>
        <dbReference type="EMBL" id="GAA1530657.1"/>
    </source>
</evidence>
<evidence type="ECO:0000313" key="7">
    <source>
        <dbReference type="Proteomes" id="UP001500363"/>
    </source>
</evidence>